<name>A0ABM6HT86_9LACO</name>
<dbReference type="RefSeq" id="WP_077282121.1">
    <property type="nucleotide sequence ID" value="NZ_CP016329.1"/>
</dbReference>
<feature type="transmembrane region" description="Helical" evidence="1">
    <location>
        <begin position="40"/>
        <end position="60"/>
    </location>
</feature>
<feature type="transmembrane region" description="Helical" evidence="1">
    <location>
        <begin position="7"/>
        <end position="28"/>
    </location>
</feature>
<keyword evidence="1" id="KW-0472">Membrane</keyword>
<gene>
    <name evidence="2" type="ORF">A9176_03460</name>
</gene>
<evidence type="ECO:0000256" key="1">
    <source>
        <dbReference type="SAM" id="Phobius"/>
    </source>
</evidence>
<reference evidence="2 3" key="1">
    <citation type="submission" date="2016-06" db="EMBL/GenBank/DDBJ databases">
        <authorList>
            <person name="Kim H.J."/>
        </authorList>
    </citation>
    <scope>NUCLEOTIDE SEQUENCE [LARGE SCALE GENOMIC DNA]</scope>
    <source>
        <strain evidence="2 3">KFRI01</strain>
    </source>
</reference>
<organism evidence="2 3">
    <name type="scientific">Leuconostoc garlicum</name>
    <dbReference type="NCBI Taxonomy" id="255248"/>
    <lineage>
        <taxon>Bacteria</taxon>
        <taxon>Bacillati</taxon>
        <taxon>Bacillota</taxon>
        <taxon>Bacilli</taxon>
        <taxon>Lactobacillales</taxon>
        <taxon>Lactobacillaceae</taxon>
        <taxon>Leuconostoc</taxon>
    </lineage>
</organism>
<dbReference type="Proteomes" id="UP000188147">
    <property type="component" value="Chromosome"/>
</dbReference>
<accession>A0ABM6HT86</accession>
<evidence type="ECO:0000313" key="3">
    <source>
        <dbReference type="Proteomes" id="UP000188147"/>
    </source>
</evidence>
<keyword evidence="3" id="KW-1185">Reference proteome</keyword>
<proteinExistence type="predicted"/>
<keyword evidence="1" id="KW-0812">Transmembrane</keyword>
<keyword evidence="1" id="KW-1133">Transmembrane helix</keyword>
<protein>
    <submittedName>
        <fullName evidence="2">Uncharacterized protein</fullName>
    </submittedName>
</protein>
<dbReference type="EMBL" id="CP016329">
    <property type="protein sequence ID" value="AQN79473.1"/>
    <property type="molecule type" value="Genomic_DNA"/>
</dbReference>
<sequence length="64" mass="6966">MDKLLTFILIIAAPFIVIGIVYLFGWLLTGLIMLFGVSYASARLVGIALAVLISFVFIGYQGLK</sequence>
<evidence type="ECO:0000313" key="2">
    <source>
        <dbReference type="EMBL" id="AQN79473.1"/>
    </source>
</evidence>